<accession>A0A292Q3D3</accession>
<evidence type="ECO:0000313" key="2">
    <source>
        <dbReference type="Proteomes" id="UP001412239"/>
    </source>
</evidence>
<protein>
    <submittedName>
        <fullName evidence="1">Uncharacterized protein</fullName>
    </submittedName>
</protein>
<sequence length="126" mass="13256">TTAGLHTSSLTLYPPSCPSVPSLLLPLSPPSFPTATFLPTISSNTLATSILCKHFPSAHLHLPNQTSPPPEITSCGAHPGTKTFETNAVCPRQNPSITQLCGYLETRPSTWIRALGGVCARKVGHG</sequence>
<name>A0A292Q3D3_9PEZI</name>
<organism evidence="1 2">
    <name type="scientific">Tuber aestivum</name>
    <name type="common">summer truffle</name>
    <dbReference type="NCBI Taxonomy" id="59557"/>
    <lineage>
        <taxon>Eukaryota</taxon>
        <taxon>Fungi</taxon>
        <taxon>Dikarya</taxon>
        <taxon>Ascomycota</taxon>
        <taxon>Pezizomycotina</taxon>
        <taxon>Pezizomycetes</taxon>
        <taxon>Pezizales</taxon>
        <taxon>Tuberaceae</taxon>
        <taxon>Tuber</taxon>
    </lineage>
</organism>
<dbReference type="EMBL" id="LN890960">
    <property type="protein sequence ID" value="CUS14299.1"/>
    <property type="molecule type" value="Genomic_DNA"/>
</dbReference>
<evidence type="ECO:0000313" key="1">
    <source>
        <dbReference type="EMBL" id="CUS14299.1"/>
    </source>
</evidence>
<proteinExistence type="predicted"/>
<keyword evidence="2" id="KW-1185">Reference proteome</keyword>
<dbReference type="Proteomes" id="UP001412239">
    <property type="component" value="Unassembled WGS sequence"/>
</dbReference>
<feature type="non-terminal residue" evidence="1">
    <location>
        <position position="1"/>
    </location>
</feature>
<reference evidence="1" key="1">
    <citation type="submission" date="2015-10" db="EMBL/GenBank/DDBJ databases">
        <authorList>
            <person name="Regsiter A."/>
            <person name="william w."/>
        </authorList>
    </citation>
    <scope>NUCLEOTIDE SEQUENCE</scope>
    <source>
        <strain evidence="1">Montdore</strain>
    </source>
</reference>
<dbReference type="AlphaFoldDB" id="A0A292Q3D3"/>
<gene>
    <name evidence="1" type="ORF">GSTUAT00001589001</name>
</gene>